<evidence type="ECO:0000313" key="4">
    <source>
        <dbReference type="Proteomes" id="UP000758603"/>
    </source>
</evidence>
<comment type="caution">
    <text evidence="3">The sequence shown here is derived from an EMBL/GenBank/DDBJ whole genome shotgun (WGS) entry which is preliminary data.</text>
</comment>
<dbReference type="EMBL" id="JAGPXC010000006">
    <property type="protein sequence ID" value="KAH6651732.1"/>
    <property type="molecule type" value="Genomic_DNA"/>
</dbReference>
<gene>
    <name evidence="3" type="ORF">BKA67DRAFT_660520</name>
</gene>
<feature type="compositionally biased region" description="Polar residues" evidence="1">
    <location>
        <begin position="313"/>
        <end position="324"/>
    </location>
</feature>
<dbReference type="Proteomes" id="UP000758603">
    <property type="component" value="Unassembled WGS sequence"/>
</dbReference>
<evidence type="ECO:0000256" key="1">
    <source>
        <dbReference type="SAM" id="MobiDB-lite"/>
    </source>
</evidence>
<feature type="compositionally biased region" description="Polar residues" evidence="1">
    <location>
        <begin position="913"/>
        <end position="931"/>
    </location>
</feature>
<feature type="region of interest" description="Disordered" evidence="1">
    <location>
        <begin position="274"/>
        <end position="408"/>
    </location>
</feature>
<feature type="compositionally biased region" description="Basic and acidic residues" evidence="1">
    <location>
        <begin position="299"/>
        <end position="311"/>
    </location>
</feature>
<protein>
    <recommendedName>
        <fullName evidence="2">5'-3' DNA helicase ZGRF1-like N-terminal domain-containing protein</fullName>
    </recommendedName>
</protein>
<feature type="compositionally biased region" description="Polar residues" evidence="1">
    <location>
        <begin position="495"/>
        <end position="517"/>
    </location>
</feature>
<feature type="compositionally biased region" description="Basic and acidic residues" evidence="1">
    <location>
        <begin position="1059"/>
        <end position="1071"/>
    </location>
</feature>
<feature type="region of interest" description="Disordered" evidence="1">
    <location>
        <begin position="632"/>
        <end position="696"/>
    </location>
</feature>
<accession>A0A9P8UGR8</accession>
<keyword evidence="4" id="KW-1185">Reference proteome</keyword>
<feature type="region of interest" description="Disordered" evidence="1">
    <location>
        <begin position="234"/>
        <end position="257"/>
    </location>
</feature>
<feature type="region of interest" description="Disordered" evidence="1">
    <location>
        <begin position="476"/>
        <end position="592"/>
    </location>
</feature>
<dbReference type="InterPro" id="IPR052800">
    <property type="entry name" value="DNA_Repair_Helicase_ZGRF1"/>
</dbReference>
<dbReference type="GO" id="GO:0006302">
    <property type="term" value="P:double-strand break repair"/>
    <property type="evidence" value="ECO:0007669"/>
    <property type="project" value="TreeGrafter"/>
</dbReference>
<dbReference type="GO" id="GO:0035861">
    <property type="term" value="C:site of double-strand break"/>
    <property type="evidence" value="ECO:0007669"/>
    <property type="project" value="TreeGrafter"/>
</dbReference>
<name>A0A9P8UGR8_9PEZI</name>
<evidence type="ECO:0000313" key="3">
    <source>
        <dbReference type="EMBL" id="KAH6651732.1"/>
    </source>
</evidence>
<dbReference type="InterPro" id="IPR018838">
    <property type="entry name" value="ZGRF1-like_N"/>
</dbReference>
<feature type="region of interest" description="Disordered" evidence="1">
    <location>
        <begin position="902"/>
        <end position="956"/>
    </location>
</feature>
<feature type="region of interest" description="Disordered" evidence="1">
    <location>
        <begin position="116"/>
        <end position="217"/>
    </location>
</feature>
<evidence type="ECO:0000259" key="2">
    <source>
        <dbReference type="Pfam" id="PF10382"/>
    </source>
</evidence>
<feature type="region of interest" description="Disordered" evidence="1">
    <location>
        <begin position="803"/>
        <end position="823"/>
    </location>
</feature>
<proteinExistence type="predicted"/>
<dbReference type="GeneID" id="70136537"/>
<feature type="region of interest" description="Disordered" evidence="1">
    <location>
        <begin position="1037"/>
        <end position="1071"/>
    </location>
</feature>
<dbReference type="GO" id="GO:0005634">
    <property type="term" value="C:nucleus"/>
    <property type="evidence" value="ECO:0007669"/>
    <property type="project" value="TreeGrafter"/>
</dbReference>
<sequence length="1071" mass="117865">MPTTSQGMQSLALSTSGQGQASSAQVLEFVCLFTHDLKRKQKRWQDGRLKFHSFNQRIMVYDERGNFIGDTHWREDYEFGDGEEVQLERGGILVQTSECVGSRNQDLSELIDKRVQEKVQRQSTAAARTSRPRPAPSGGMPVVPPAGTPHFQLRHTPLHGLVSPTGHHGRALVPSESPFEQRQRMNVQESPGLQEESPHPAKRRRREASPPSKSGYAQSLFGAILTLSGRPMSSAPIRHKAMSSQTHRQEHDTPVSSALSMQDIDGDEVHEVSLQAKSKPHQGVPLSEREPAAINTSRPHSEALVGKDARSKANITSLLHQSRPQVPRIVDKPRKAPLAKSRSANHFIESDNEVDTVPMEENTAKLGRQKRSTTHYNVQDQPRPKVKAPTDESAAPLDASTEPRYPNNSQRYKAIVDELDPLLRPSPVGRKLSIPGETTKSRGKQLRSTENSDSVIEKPVVREPRIELRIGPSKRRGLLMISEKGSKKARKPNKSESQANSSHFGSPQTVSSEQNGKSLVLTDDHPSKRGVAGSVQRDERVGRQPFNDNPILIDDDVPKEGATISDIKKTKSSHRNADGSSHGFTNSSTEEELARVDTLNFAPERKTVTRHSVMSANGESCSKYGSSNAEVLVKKRPNKDSGCKESPERRSKCTRLAAKVVEDSHEVPARKKGEEKDLEDIFSRQPGNAPPPRLAQLSRKSVRSKEVIGLFFEDDDNDGPLFQPKRDVPNIQQVSVEARMRSPAATRPSTLYEERGTTPLMNVAAMVASSLPHNQQLQSYADTYEMVATNPVKDAKGNMDLEAAPSKPVEIPAQDRRNSPLPSDLPAANSKLLTRASMNLASSKHAKLAPSEAVIAEVESVVTSENRQGRSALVAEADSETPEMAKKITTTLENTKHPSLEGVLTQIPPAINRTDQPSDSVTNANPKSQSFHGPDTLAKRNNDLQASRSTEVVETTRPIPRKQPETLYNVSLKTEVLEGDKHRETTNSLVHIAKPVPRIVNPATRGKKAAKRTDAAGQIPERVIPTDDRVLVRVANNPAKEQSNALPGFSKANGGPWSREAHDLFEYKRPS</sequence>
<dbReference type="PANTHER" id="PTHR28535">
    <property type="entry name" value="ZINC FINGER GRF-TYPE CONTAINING 1"/>
    <property type="match status" value="1"/>
</dbReference>
<feature type="compositionally biased region" description="Polar residues" evidence="1">
    <location>
        <begin position="578"/>
        <end position="588"/>
    </location>
</feature>
<dbReference type="OrthoDB" id="6513042at2759"/>
<dbReference type="AlphaFoldDB" id="A0A9P8UGR8"/>
<feature type="compositionally biased region" description="Polar residues" evidence="1">
    <location>
        <begin position="178"/>
        <end position="191"/>
    </location>
</feature>
<feature type="domain" description="5'-3' DNA helicase ZGRF1-like N-terminal" evidence="2">
    <location>
        <begin position="26"/>
        <end position="107"/>
    </location>
</feature>
<dbReference type="PANTHER" id="PTHR28535:SF1">
    <property type="entry name" value="PROTEIN ZGRF1"/>
    <property type="match status" value="1"/>
</dbReference>
<reference evidence="3" key="1">
    <citation type="journal article" date="2021" name="Nat. Commun.">
        <title>Genetic determinants of endophytism in the Arabidopsis root mycobiome.</title>
        <authorList>
            <person name="Mesny F."/>
            <person name="Miyauchi S."/>
            <person name="Thiergart T."/>
            <person name="Pickel B."/>
            <person name="Atanasova L."/>
            <person name="Karlsson M."/>
            <person name="Huettel B."/>
            <person name="Barry K.W."/>
            <person name="Haridas S."/>
            <person name="Chen C."/>
            <person name="Bauer D."/>
            <person name="Andreopoulos W."/>
            <person name="Pangilinan J."/>
            <person name="LaButti K."/>
            <person name="Riley R."/>
            <person name="Lipzen A."/>
            <person name="Clum A."/>
            <person name="Drula E."/>
            <person name="Henrissat B."/>
            <person name="Kohler A."/>
            <person name="Grigoriev I.V."/>
            <person name="Martin F.M."/>
            <person name="Hacquard S."/>
        </authorList>
    </citation>
    <scope>NUCLEOTIDE SEQUENCE</scope>
    <source>
        <strain evidence="3">MPI-SDFR-AT-0073</strain>
    </source>
</reference>
<organism evidence="3 4">
    <name type="scientific">Truncatella angustata</name>
    <dbReference type="NCBI Taxonomy" id="152316"/>
    <lineage>
        <taxon>Eukaryota</taxon>
        <taxon>Fungi</taxon>
        <taxon>Dikarya</taxon>
        <taxon>Ascomycota</taxon>
        <taxon>Pezizomycotina</taxon>
        <taxon>Sordariomycetes</taxon>
        <taxon>Xylariomycetidae</taxon>
        <taxon>Amphisphaeriales</taxon>
        <taxon>Sporocadaceae</taxon>
        <taxon>Truncatella</taxon>
    </lineage>
</organism>
<feature type="compositionally biased region" description="Basic and acidic residues" evidence="1">
    <location>
        <begin position="638"/>
        <end position="651"/>
    </location>
</feature>
<dbReference type="RefSeq" id="XP_045956010.1">
    <property type="nucleotide sequence ID" value="XM_046107646.1"/>
</dbReference>
<feature type="compositionally biased region" description="Polar residues" evidence="1">
    <location>
        <begin position="943"/>
        <end position="953"/>
    </location>
</feature>
<feature type="compositionally biased region" description="Basic and acidic residues" evidence="1">
    <location>
        <begin position="660"/>
        <end position="682"/>
    </location>
</feature>
<dbReference type="Pfam" id="PF10382">
    <property type="entry name" value="ZGRF1-like_N"/>
    <property type="match status" value="1"/>
</dbReference>
<feature type="region of interest" description="Disordered" evidence="1">
    <location>
        <begin position="423"/>
        <end position="458"/>
    </location>
</feature>